<feature type="region of interest" description="Disordered" evidence="1">
    <location>
        <begin position="38"/>
        <end position="64"/>
    </location>
</feature>
<evidence type="ECO:0000313" key="3">
    <source>
        <dbReference type="Proteomes" id="UP001266305"/>
    </source>
</evidence>
<evidence type="ECO:0000313" key="2">
    <source>
        <dbReference type="EMBL" id="KAK2109010.1"/>
    </source>
</evidence>
<feature type="non-terminal residue" evidence="2">
    <location>
        <position position="1"/>
    </location>
</feature>
<evidence type="ECO:0000256" key="1">
    <source>
        <dbReference type="SAM" id="MobiDB-lite"/>
    </source>
</evidence>
<dbReference type="EMBL" id="JASSZA010000006">
    <property type="protein sequence ID" value="KAK2109010.1"/>
    <property type="molecule type" value="Genomic_DNA"/>
</dbReference>
<accession>A0ABQ9VI20</accession>
<feature type="compositionally biased region" description="Polar residues" evidence="1">
    <location>
        <begin position="53"/>
        <end position="64"/>
    </location>
</feature>
<keyword evidence="3" id="KW-1185">Reference proteome</keyword>
<comment type="caution">
    <text evidence="2">The sequence shown here is derived from an EMBL/GenBank/DDBJ whole genome shotgun (WGS) entry which is preliminary data.</text>
</comment>
<gene>
    <name evidence="2" type="primary">R3HDM1</name>
    <name evidence="2" type="ORF">P7K49_014175</name>
</gene>
<reference evidence="2 3" key="1">
    <citation type="submission" date="2023-05" db="EMBL/GenBank/DDBJ databases">
        <title>B98-5 Cell Line De Novo Hybrid Assembly: An Optical Mapping Approach.</title>
        <authorList>
            <person name="Kananen K."/>
            <person name="Auerbach J.A."/>
            <person name="Kautto E."/>
            <person name="Blachly J.S."/>
        </authorList>
    </citation>
    <scope>NUCLEOTIDE SEQUENCE [LARGE SCALE GENOMIC DNA]</scope>
    <source>
        <strain evidence="2">B95-8</strain>
        <tissue evidence="2">Cell line</tissue>
    </source>
</reference>
<feature type="non-terminal residue" evidence="2">
    <location>
        <position position="64"/>
    </location>
</feature>
<proteinExistence type="predicted"/>
<sequence>VGKVLEITELPDGITCVEAEKLFGELFKIGAKIRWLRDPQSQPRRHPLCCGSGDNTVNPERSKP</sequence>
<name>A0ABQ9VI20_SAGOE</name>
<organism evidence="2 3">
    <name type="scientific">Saguinus oedipus</name>
    <name type="common">Cotton-top tamarin</name>
    <name type="synonym">Oedipomidas oedipus</name>
    <dbReference type="NCBI Taxonomy" id="9490"/>
    <lineage>
        <taxon>Eukaryota</taxon>
        <taxon>Metazoa</taxon>
        <taxon>Chordata</taxon>
        <taxon>Craniata</taxon>
        <taxon>Vertebrata</taxon>
        <taxon>Euteleostomi</taxon>
        <taxon>Mammalia</taxon>
        <taxon>Eutheria</taxon>
        <taxon>Euarchontoglires</taxon>
        <taxon>Primates</taxon>
        <taxon>Haplorrhini</taxon>
        <taxon>Platyrrhini</taxon>
        <taxon>Cebidae</taxon>
        <taxon>Callitrichinae</taxon>
        <taxon>Saguinus</taxon>
    </lineage>
</organism>
<dbReference type="Proteomes" id="UP001266305">
    <property type="component" value="Unassembled WGS sequence"/>
</dbReference>
<protein>
    <submittedName>
        <fullName evidence="2">R3H domain-containing protein 1</fullName>
    </submittedName>
</protein>